<evidence type="ECO:0000256" key="1">
    <source>
        <dbReference type="ARBA" id="ARBA00023002"/>
    </source>
</evidence>
<dbReference type="InterPro" id="IPR018170">
    <property type="entry name" value="Aldo/ket_reductase_CS"/>
</dbReference>
<sequence>MKVFALPRLQLIQRHIHPSSSAARAISHDAAMANLTIKSKVRMNSGYEIPVLGYGVGGSIRWEGSHTDHDPADICEAVVAHAFEKGYRHVDSAAAYRNEAPCGAAVRKSGIPREEVFFTSKIPARKLGYENTKSQVNTTLKETGLDYVDLMLIHAPYGGRDARKGAWKALVEAQEEGKIRSLGVSNYGVHHLDEMEIYMKELEQERGKGKAGIVSINQLELHPWLARPDVVQWCEKRSIILEAYSPLVRGERMDEKVLQPLAKKYEKTPAQILLRWSLQRGFVPLPKSVTPTRIEDNAEIFDFELTAEEMKSLETGQYAPCTWDPTVATLEQ</sequence>
<dbReference type="PRINTS" id="PR00069">
    <property type="entry name" value="ALDKETRDTASE"/>
</dbReference>
<dbReference type="CDD" id="cd19071">
    <property type="entry name" value="AKR_AKR1-5-like"/>
    <property type="match status" value="1"/>
</dbReference>
<dbReference type="PIRSF" id="PIRSF000097">
    <property type="entry name" value="AKR"/>
    <property type="match status" value="1"/>
</dbReference>
<protein>
    <submittedName>
        <fullName evidence="3">Aldo-keto reductase</fullName>
    </submittedName>
</protein>
<comment type="caution">
    <text evidence="3">The sequence shown here is derived from an EMBL/GenBank/DDBJ whole genome shotgun (WGS) entry which is preliminary data.</text>
</comment>
<name>A0ABR4PFD6_9HELO</name>
<dbReference type="Gene3D" id="3.20.20.100">
    <property type="entry name" value="NADP-dependent oxidoreductase domain"/>
    <property type="match status" value="1"/>
</dbReference>
<reference evidence="3 4" key="1">
    <citation type="submission" date="2024-06" db="EMBL/GenBank/DDBJ databases">
        <title>Complete genome of Phlyctema vagabunda strain 19-DSS-EL-015.</title>
        <authorList>
            <person name="Fiorenzani C."/>
        </authorList>
    </citation>
    <scope>NUCLEOTIDE SEQUENCE [LARGE SCALE GENOMIC DNA]</scope>
    <source>
        <strain evidence="3 4">19-DSS-EL-015</strain>
    </source>
</reference>
<evidence type="ECO:0000313" key="4">
    <source>
        <dbReference type="Proteomes" id="UP001629113"/>
    </source>
</evidence>
<dbReference type="SUPFAM" id="SSF51430">
    <property type="entry name" value="NAD(P)-linked oxidoreductase"/>
    <property type="match status" value="1"/>
</dbReference>
<keyword evidence="4" id="KW-1185">Reference proteome</keyword>
<dbReference type="EMBL" id="JBFCZG010000005">
    <property type="protein sequence ID" value="KAL3422053.1"/>
    <property type="molecule type" value="Genomic_DNA"/>
</dbReference>
<dbReference type="Pfam" id="PF00248">
    <property type="entry name" value="Aldo_ket_red"/>
    <property type="match status" value="1"/>
</dbReference>
<organism evidence="3 4">
    <name type="scientific">Phlyctema vagabunda</name>
    <dbReference type="NCBI Taxonomy" id="108571"/>
    <lineage>
        <taxon>Eukaryota</taxon>
        <taxon>Fungi</taxon>
        <taxon>Dikarya</taxon>
        <taxon>Ascomycota</taxon>
        <taxon>Pezizomycotina</taxon>
        <taxon>Leotiomycetes</taxon>
        <taxon>Helotiales</taxon>
        <taxon>Dermateaceae</taxon>
        <taxon>Phlyctema</taxon>
    </lineage>
</organism>
<dbReference type="PANTHER" id="PTHR43827">
    <property type="entry name" value="2,5-DIKETO-D-GLUCONIC ACID REDUCTASE"/>
    <property type="match status" value="1"/>
</dbReference>
<dbReference type="PROSITE" id="PS00062">
    <property type="entry name" value="ALDOKETO_REDUCTASE_2"/>
    <property type="match status" value="1"/>
</dbReference>
<evidence type="ECO:0000313" key="3">
    <source>
        <dbReference type="EMBL" id="KAL3422053.1"/>
    </source>
</evidence>
<proteinExistence type="predicted"/>
<gene>
    <name evidence="3" type="ORF">PVAG01_06209</name>
</gene>
<dbReference type="InterPro" id="IPR023210">
    <property type="entry name" value="NADP_OxRdtase_dom"/>
</dbReference>
<dbReference type="PROSITE" id="PS00798">
    <property type="entry name" value="ALDOKETO_REDUCTASE_1"/>
    <property type="match status" value="1"/>
</dbReference>
<dbReference type="Proteomes" id="UP001629113">
    <property type="component" value="Unassembled WGS sequence"/>
</dbReference>
<evidence type="ECO:0000259" key="2">
    <source>
        <dbReference type="Pfam" id="PF00248"/>
    </source>
</evidence>
<feature type="domain" description="NADP-dependent oxidoreductase" evidence="2">
    <location>
        <begin position="58"/>
        <end position="314"/>
    </location>
</feature>
<dbReference type="PANTHER" id="PTHR43827:SF13">
    <property type="entry name" value="ALDO_KETO REDUCTASE FAMILY PROTEIN"/>
    <property type="match status" value="1"/>
</dbReference>
<dbReference type="InterPro" id="IPR020471">
    <property type="entry name" value="AKR"/>
</dbReference>
<dbReference type="InterPro" id="IPR036812">
    <property type="entry name" value="NAD(P)_OxRdtase_dom_sf"/>
</dbReference>
<accession>A0ABR4PFD6</accession>
<keyword evidence="1" id="KW-0560">Oxidoreductase</keyword>